<evidence type="ECO:0000259" key="1">
    <source>
        <dbReference type="PROSITE" id="PS50911"/>
    </source>
</evidence>
<organism evidence="2 3">
    <name type="scientific">Candidatus Uhrbacteria bacterium GW2011_GWF2_41_16</name>
    <dbReference type="NCBI Taxonomy" id="1618997"/>
    <lineage>
        <taxon>Bacteria</taxon>
        <taxon>Candidatus Uhriibacteriota</taxon>
    </lineage>
</organism>
<dbReference type="PROSITE" id="PS50911">
    <property type="entry name" value="CHAP"/>
    <property type="match status" value="1"/>
</dbReference>
<evidence type="ECO:0000313" key="2">
    <source>
        <dbReference type="EMBL" id="KKR98711.1"/>
    </source>
</evidence>
<accession>A0A0G0VGF3</accession>
<protein>
    <recommendedName>
        <fullName evidence="1">Peptidase C51 domain-containing protein</fullName>
    </recommendedName>
</protein>
<dbReference type="InterPro" id="IPR007921">
    <property type="entry name" value="CHAP_dom"/>
</dbReference>
<dbReference type="AlphaFoldDB" id="A0A0G0VGF3"/>
<gene>
    <name evidence="2" type="ORF">UU48_C0001G0066</name>
</gene>
<reference evidence="2 3" key="1">
    <citation type="journal article" date="2015" name="Nature">
        <title>rRNA introns, odd ribosomes, and small enigmatic genomes across a large radiation of phyla.</title>
        <authorList>
            <person name="Brown C.T."/>
            <person name="Hug L.A."/>
            <person name="Thomas B.C."/>
            <person name="Sharon I."/>
            <person name="Castelle C.J."/>
            <person name="Singh A."/>
            <person name="Wilkins M.J."/>
            <person name="Williams K.H."/>
            <person name="Banfield J.F."/>
        </authorList>
    </citation>
    <scope>NUCLEOTIDE SEQUENCE [LARGE SCALE GENOMIC DNA]</scope>
</reference>
<name>A0A0G0VGF3_9BACT</name>
<dbReference type="SUPFAM" id="SSF54001">
    <property type="entry name" value="Cysteine proteinases"/>
    <property type="match status" value="1"/>
</dbReference>
<proteinExistence type="predicted"/>
<feature type="domain" description="Peptidase C51" evidence="1">
    <location>
        <begin position="42"/>
        <end position="183"/>
    </location>
</feature>
<dbReference type="Pfam" id="PF05257">
    <property type="entry name" value="CHAP"/>
    <property type="match status" value="1"/>
</dbReference>
<comment type="caution">
    <text evidence="2">The sequence shown here is derived from an EMBL/GenBank/DDBJ whole genome shotgun (WGS) entry which is preliminary data.</text>
</comment>
<sequence>MKYRIINLILLLMLIAGGWMWVQSYLSQGWGLFLPSDGAVLGTMNNVTVYAKNGPSHRGKYGLEFECVELVNRAYVEKLGHKNMAKMGHADSYFWEPFNKDLVANKNGGTIPPQMDDILVFDNGPEDGSVGHVGLITEVNVQEGIIHFVQQNFVIHHKNHLFKKFLWQDSLHLRHDGLKWWVDVHSPYPWPVAGWSRQHLAKGN</sequence>
<dbReference type="Gene3D" id="3.90.1720.10">
    <property type="entry name" value="endopeptidase domain like (from Nostoc punctiforme)"/>
    <property type="match status" value="1"/>
</dbReference>
<evidence type="ECO:0000313" key="3">
    <source>
        <dbReference type="Proteomes" id="UP000034746"/>
    </source>
</evidence>
<dbReference type="Proteomes" id="UP000034746">
    <property type="component" value="Unassembled WGS sequence"/>
</dbReference>
<dbReference type="EMBL" id="LCAU01000001">
    <property type="protein sequence ID" value="KKR98711.1"/>
    <property type="molecule type" value="Genomic_DNA"/>
</dbReference>
<dbReference type="InterPro" id="IPR038765">
    <property type="entry name" value="Papain-like_cys_pep_sf"/>
</dbReference>